<feature type="compositionally biased region" description="Polar residues" evidence="1">
    <location>
        <begin position="173"/>
        <end position="182"/>
    </location>
</feature>
<dbReference type="EMBL" id="KN817568">
    <property type="protein sequence ID" value="KJA20387.1"/>
    <property type="molecule type" value="Genomic_DNA"/>
</dbReference>
<evidence type="ECO:0000256" key="1">
    <source>
        <dbReference type="SAM" id="MobiDB-lite"/>
    </source>
</evidence>
<dbReference type="Proteomes" id="UP000054270">
    <property type="component" value="Unassembled WGS sequence"/>
</dbReference>
<keyword evidence="3" id="KW-1185">Reference proteome</keyword>
<evidence type="ECO:0000313" key="3">
    <source>
        <dbReference type="Proteomes" id="UP000054270"/>
    </source>
</evidence>
<dbReference type="AlphaFoldDB" id="A0A0D2L126"/>
<sequence>MTDSPNLFSELCAIQQDSNDLVVWSVLAAQLVTVTYPVAMTGLRVDPKGFRNWLTRRGLHLNCFCAATFPTGESCSCRIVTAIDGNVFAFCAQYPMKCGFFIDVTSVHRSATLQSHFSNLPTTREIPDMNYLKNEFMNHVEEAPYLLNDSCPYFSGYCGEHSSQYPNITQLHGSSTPGTATTGFRRAEGKKTAADDGSPYRRTLHLYTSGSRYSPLGKGKAAVRSLTPAQGSSSSLQQEASFATAAANLFATSGSSNIANNVLSHSDLELIDTLRRGDGISGWEPQSVSIFTSVEADQKKELLRI</sequence>
<dbReference type="OrthoDB" id="3070804at2759"/>
<feature type="region of interest" description="Disordered" evidence="1">
    <location>
        <begin position="173"/>
        <end position="198"/>
    </location>
</feature>
<reference evidence="3" key="1">
    <citation type="submission" date="2014-04" db="EMBL/GenBank/DDBJ databases">
        <title>Evolutionary Origins and Diversification of the Mycorrhizal Mutualists.</title>
        <authorList>
            <consortium name="DOE Joint Genome Institute"/>
            <consortium name="Mycorrhizal Genomics Consortium"/>
            <person name="Kohler A."/>
            <person name="Kuo A."/>
            <person name="Nagy L.G."/>
            <person name="Floudas D."/>
            <person name="Copeland A."/>
            <person name="Barry K.W."/>
            <person name="Cichocki N."/>
            <person name="Veneault-Fourrey C."/>
            <person name="LaButti K."/>
            <person name="Lindquist E.A."/>
            <person name="Lipzen A."/>
            <person name="Lundell T."/>
            <person name="Morin E."/>
            <person name="Murat C."/>
            <person name="Riley R."/>
            <person name="Ohm R."/>
            <person name="Sun H."/>
            <person name="Tunlid A."/>
            <person name="Henrissat B."/>
            <person name="Grigoriev I.V."/>
            <person name="Hibbett D.S."/>
            <person name="Martin F."/>
        </authorList>
    </citation>
    <scope>NUCLEOTIDE SEQUENCE [LARGE SCALE GENOMIC DNA]</scope>
    <source>
        <strain evidence="3">FD-334 SS-4</strain>
    </source>
</reference>
<evidence type="ECO:0000313" key="2">
    <source>
        <dbReference type="EMBL" id="KJA20387.1"/>
    </source>
</evidence>
<gene>
    <name evidence="2" type="ORF">HYPSUDRAFT_203874</name>
</gene>
<proteinExistence type="predicted"/>
<name>A0A0D2L126_HYPSF</name>
<organism evidence="2 3">
    <name type="scientific">Hypholoma sublateritium (strain FD-334 SS-4)</name>
    <dbReference type="NCBI Taxonomy" id="945553"/>
    <lineage>
        <taxon>Eukaryota</taxon>
        <taxon>Fungi</taxon>
        <taxon>Dikarya</taxon>
        <taxon>Basidiomycota</taxon>
        <taxon>Agaricomycotina</taxon>
        <taxon>Agaricomycetes</taxon>
        <taxon>Agaricomycetidae</taxon>
        <taxon>Agaricales</taxon>
        <taxon>Agaricineae</taxon>
        <taxon>Strophariaceae</taxon>
        <taxon>Hypholoma</taxon>
    </lineage>
</organism>
<accession>A0A0D2L126</accession>
<protein>
    <submittedName>
        <fullName evidence="2">Uncharacterized protein</fullName>
    </submittedName>
</protein>
<feature type="compositionally biased region" description="Basic and acidic residues" evidence="1">
    <location>
        <begin position="185"/>
        <end position="194"/>
    </location>
</feature>